<reference evidence="9" key="1">
    <citation type="submission" date="2016-10" db="EMBL/GenBank/DDBJ databases">
        <authorList>
            <person name="Varghese N."/>
            <person name="Submissions S."/>
        </authorList>
    </citation>
    <scope>NUCLEOTIDE SEQUENCE [LARGE SCALE GENOMIC DNA]</scope>
    <source>
        <strain evidence="9">DSM 27981</strain>
    </source>
</reference>
<organism evidence="8 9">
    <name type="scientific">Paracidovorax wautersii</name>
    <dbReference type="NCBI Taxonomy" id="1177982"/>
    <lineage>
        <taxon>Bacteria</taxon>
        <taxon>Pseudomonadati</taxon>
        <taxon>Pseudomonadota</taxon>
        <taxon>Betaproteobacteria</taxon>
        <taxon>Burkholderiales</taxon>
        <taxon>Comamonadaceae</taxon>
        <taxon>Paracidovorax</taxon>
    </lineage>
</organism>
<dbReference type="OrthoDB" id="9811244at2"/>
<keyword evidence="5" id="KW-0479">Metal-binding</keyword>
<dbReference type="RefSeq" id="WP_092940576.1">
    <property type="nucleotide sequence ID" value="NZ_FONX01000013.1"/>
</dbReference>
<sequence>MTDPSTAYPDVTKRLKRAQGHLKSILAMLDDKRAPLEIVQQLQAVEKAVANAKRSLVHDHIGRSLQGAAQRGEAASSAAVQEMKELTKYL</sequence>
<dbReference type="PANTHER" id="PTHR33677:SF4">
    <property type="entry name" value="COPPER-SENSING TRANSCRIPTIONAL REPRESSOR CSOR"/>
    <property type="match status" value="1"/>
</dbReference>
<dbReference type="EMBL" id="FONX01000013">
    <property type="protein sequence ID" value="SFF11317.1"/>
    <property type="molecule type" value="Genomic_DNA"/>
</dbReference>
<dbReference type="Pfam" id="PF02583">
    <property type="entry name" value="Trns_repr_metal"/>
    <property type="match status" value="1"/>
</dbReference>
<evidence type="ECO:0000313" key="8">
    <source>
        <dbReference type="EMBL" id="SFF11317.1"/>
    </source>
</evidence>
<dbReference type="STRING" id="1177982.SAMN04489711_1138"/>
<comment type="subcellular location">
    <subcellularLocation>
        <location evidence="1">Cytoplasm</location>
    </subcellularLocation>
</comment>
<gene>
    <name evidence="8" type="ORF">SAMN04489711_1138</name>
</gene>
<accession>A0A1I2G2U2</accession>
<evidence type="ECO:0000313" key="9">
    <source>
        <dbReference type="Proteomes" id="UP000199119"/>
    </source>
</evidence>
<name>A0A1I2G2U2_9BURK</name>
<evidence type="ECO:0000256" key="3">
    <source>
        <dbReference type="ARBA" id="ARBA00011738"/>
    </source>
</evidence>
<evidence type="ECO:0000256" key="5">
    <source>
        <dbReference type="ARBA" id="ARBA00022723"/>
    </source>
</evidence>
<evidence type="ECO:0000256" key="7">
    <source>
        <dbReference type="ARBA" id="ARBA00041544"/>
    </source>
</evidence>
<dbReference type="AlphaFoldDB" id="A0A1I2G2U2"/>
<protein>
    <recommendedName>
        <fullName evidence="6">Copper-sensing transcriptional repressor CsoR</fullName>
    </recommendedName>
    <alternativeName>
        <fullName evidence="7">Copper-sensitive operon repressor</fullName>
    </alternativeName>
</protein>
<evidence type="ECO:0000256" key="4">
    <source>
        <dbReference type="ARBA" id="ARBA00022490"/>
    </source>
</evidence>
<evidence type="ECO:0000256" key="2">
    <source>
        <dbReference type="ARBA" id="ARBA00005260"/>
    </source>
</evidence>
<keyword evidence="4" id="KW-0963">Cytoplasm</keyword>
<comment type="subunit">
    <text evidence="3">Homodimer.</text>
</comment>
<dbReference type="PANTHER" id="PTHR33677">
    <property type="entry name" value="TRANSCRIPTIONAL REPRESSOR FRMR-RELATED"/>
    <property type="match status" value="1"/>
</dbReference>
<dbReference type="Gene3D" id="1.20.58.1000">
    <property type="entry name" value="Metal-sensitive repressor, helix protomer"/>
    <property type="match status" value="1"/>
</dbReference>
<dbReference type="GO" id="GO:0045892">
    <property type="term" value="P:negative regulation of DNA-templated transcription"/>
    <property type="evidence" value="ECO:0007669"/>
    <property type="project" value="UniProtKB-ARBA"/>
</dbReference>
<dbReference type="InterPro" id="IPR003735">
    <property type="entry name" value="Metal_Tscrpt_repr"/>
</dbReference>
<evidence type="ECO:0000256" key="1">
    <source>
        <dbReference type="ARBA" id="ARBA00004496"/>
    </source>
</evidence>
<dbReference type="InterPro" id="IPR038390">
    <property type="entry name" value="Metal_Tscrpt_repr_sf"/>
</dbReference>
<dbReference type="GO" id="GO:0046872">
    <property type="term" value="F:metal ion binding"/>
    <property type="evidence" value="ECO:0007669"/>
    <property type="project" value="UniProtKB-KW"/>
</dbReference>
<dbReference type="Proteomes" id="UP000199119">
    <property type="component" value="Unassembled WGS sequence"/>
</dbReference>
<keyword evidence="9" id="KW-1185">Reference proteome</keyword>
<comment type="similarity">
    <text evidence="2">Belongs to the FrmR/RcnR family.</text>
</comment>
<dbReference type="GO" id="GO:0003677">
    <property type="term" value="F:DNA binding"/>
    <property type="evidence" value="ECO:0007669"/>
    <property type="project" value="InterPro"/>
</dbReference>
<proteinExistence type="inferred from homology"/>
<dbReference type="GO" id="GO:0005737">
    <property type="term" value="C:cytoplasm"/>
    <property type="evidence" value="ECO:0007669"/>
    <property type="project" value="UniProtKB-SubCell"/>
</dbReference>
<evidence type="ECO:0000256" key="6">
    <source>
        <dbReference type="ARBA" id="ARBA00039938"/>
    </source>
</evidence>